<dbReference type="PANTHER" id="PTHR11461:SF211">
    <property type="entry name" value="GH10112P-RELATED"/>
    <property type="match status" value="1"/>
</dbReference>
<dbReference type="EMBL" id="CAXITT010000194">
    <property type="protein sequence ID" value="CAL1535203.1"/>
    <property type="molecule type" value="Genomic_DNA"/>
</dbReference>
<dbReference type="InterPro" id="IPR000215">
    <property type="entry name" value="Serpin_fam"/>
</dbReference>
<dbReference type="SUPFAM" id="SSF56574">
    <property type="entry name" value="Serpins"/>
    <property type="match status" value="1"/>
</dbReference>
<dbReference type="Proteomes" id="UP001497497">
    <property type="component" value="Unassembled WGS sequence"/>
</dbReference>
<dbReference type="GO" id="GO:0005615">
    <property type="term" value="C:extracellular space"/>
    <property type="evidence" value="ECO:0007669"/>
    <property type="project" value="InterPro"/>
</dbReference>
<keyword evidence="5" id="KW-1185">Reference proteome</keyword>
<dbReference type="Pfam" id="PF00079">
    <property type="entry name" value="Serpin"/>
    <property type="match status" value="1"/>
</dbReference>
<organism evidence="4 5">
    <name type="scientific">Lymnaea stagnalis</name>
    <name type="common">Great pond snail</name>
    <name type="synonym">Helix stagnalis</name>
    <dbReference type="NCBI Taxonomy" id="6523"/>
    <lineage>
        <taxon>Eukaryota</taxon>
        <taxon>Metazoa</taxon>
        <taxon>Spiralia</taxon>
        <taxon>Lophotrochozoa</taxon>
        <taxon>Mollusca</taxon>
        <taxon>Gastropoda</taxon>
        <taxon>Heterobranchia</taxon>
        <taxon>Euthyneura</taxon>
        <taxon>Panpulmonata</taxon>
        <taxon>Hygrophila</taxon>
        <taxon>Lymnaeoidea</taxon>
        <taxon>Lymnaeidae</taxon>
        <taxon>Lymnaea</taxon>
    </lineage>
</organism>
<dbReference type="GO" id="GO:0004867">
    <property type="term" value="F:serine-type endopeptidase inhibitor activity"/>
    <property type="evidence" value="ECO:0007669"/>
    <property type="project" value="InterPro"/>
</dbReference>
<evidence type="ECO:0000259" key="3">
    <source>
        <dbReference type="SMART" id="SM00093"/>
    </source>
</evidence>
<comment type="caution">
    <text evidence="4">The sequence shown here is derived from an EMBL/GenBank/DDBJ whole genome shotgun (WGS) entry which is preliminary data.</text>
</comment>
<dbReference type="SMART" id="SM00093">
    <property type="entry name" value="SERPIN"/>
    <property type="match status" value="1"/>
</dbReference>
<dbReference type="InterPro" id="IPR023796">
    <property type="entry name" value="Serpin_dom"/>
</dbReference>
<dbReference type="InterPro" id="IPR023795">
    <property type="entry name" value="Serpin_CS"/>
</dbReference>
<evidence type="ECO:0000313" key="4">
    <source>
        <dbReference type="EMBL" id="CAL1535203.1"/>
    </source>
</evidence>
<dbReference type="PROSITE" id="PS00284">
    <property type="entry name" value="SERPIN"/>
    <property type="match status" value="1"/>
</dbReference>
<gene>
    <name evidence="4" type="ORF">GSLYS_00009163001</name>
</gene>
<evidence type="ECO:0000256" key="2">
    <source>
        <dbReference type="RuleBase" id="RU000411"/>
    </source>
</evidence>
<reference evidence="4 5" key="1">
    <citation type="submission" date="2024-04" db="EMBL/GenBank/DDBJ databases">
        <authorList>
            <consortium name="Genoscope - CEA"/>
            <person name="William W."/>
        </authorList>
    </citation>
    <scope>NUCLEOTIDE SEQUENCE [LARGE SCALE GENOMIC DNA]</scope>
</reference>
<dbReference type="Gene3D" id="2.30.39.10">
    <property type="entry name" value="Alpha-1-antitrypsin, domain 1"/>
    <property type="match status" value="1"/>
</dbReference>
<comment type="similarity">
    <text evidence="1 2">Belongs to the serpin family.</text>
</comment>
<dbReference type="AlphaFoldDB" id="A0AAV2HMD9"/>
<sequence length="407" mass="44520">MLETFGTILYLRRHLDSTMISAWILVLLTLGHVATGDVTQQQALSAAESSFSQKLYKNVALQQSNIVYSPYSIHSVLTMTSLGARGNTATEMINVLELGSIASPHQTYHDLIVEWNSVTGVVLNTCNAIFSDPLEMILPSFTNQVTGYYLATARNLDLAEPEKAINSLVANKTNGVISEVLKPGSLDPSNVLVLVNVIFFNGTWENPFHDYSTQKQDFHQLGGVVTKVDMLKDFGHHARYKNDDALGVDVVELFFKGNQFSFYIALPQKVDGIKDLENQLTAPGKVDLLFQGLQSGTVDLSVPKFKIETSLDLEQTLITMGMASAFNSRADFSGINGVGSLQIDKVIHKAVIEVQETGTVAAAATVVSITKELIMIPDAVIVADHPFLFFIRDNKNNAILFQGKFSG</sequence>
<accession>A0AAV2HMD9</accession>
<evidence type="ECO:0000256" key="1">
    <source>
        <dbReference type="ARBA" id="ARBA00009500"/>
    </source>
</evidence>
<dbReference type="InterPro" id="IPR036186">
    <property type="entry name" value="Serpin_sf"/>
</dbReference>
<dbReference type="InterPro" id="IPR042185">
    <property type="entry name" value="Serpin_sf_2"/>
</dbReference>
<dbReference type="PANTHER" id="PTHR11461">
    <property type="entry name" value="SERINE PROTEASE INHIBITOR, SERPIN"/>
    <property type="match status" value="1"/>
</dbReference>
<feature type="domain" description="Serpin" evidence="3">
    <location>
        <begin position="53"/>
        <end position="406"/>
    </location>
</feature>
<protein>
    <recommendedName>
        <fullName evidence="3">Serpin domain-containing protein</fullName>
    </recommendedName>
</protein>
<name>A0AAV2HMD9_LYMST</name>
<dbReference type="Gene3D" id="3.30.497.10">
    <property type="entry name" value="Antithrombin, subunit I, domain 2"/>
    <property type="match status" value="1"/>
</dbReference>
<dbReference type="InterPro" id="IPR042178">
    <property type="entry name" value="Serpin_sf_1"/>
</dbReference>
<evidence type="ECO:0000313" key="5">
    <source>
        <dbReference type="Proteomes" id="UP001497497"/>
    </source>
</evidence>
<proteinExistence type="inferred from homology"/>